<dbReference type="EMBL" id="CP126221">
    <property type="protein sequence ID" value="WIA21790.1"/>
    <property type="molecule type" value="Genomic_DNA"/>
</dbReference>
<sequence>MPGAYACLQAGCSSVFEVWGDARRHMKACGFQGKPDMQASKAKAESEGLAPAPKDVLPPPSEAELVAAVQHYYSIGPPTSDHRKHVLHWLRQRYGNQTFSTFGYGDFVTFGRGMACRCTPEGH</sequence>
<organism evidence="2 3">
    <name type="scientific">Tetradesmus obliquus</name>
    <name type="common">Green alga</name>
    <name type="synonym">Acutodesmus obliquus</name>
    <dbReference type="NCBI Taxonomy" id="3088"/>
    <lineage>
        <taxon>Eukaryota</taxon>
        <taxon>Viridiplantae</taxon>
        <taxon>Chlorophyta</taxon>
        <taxon>core chlorophytes</taxon>
        <taxon>Chlorophyceae</taxon>
        <taxon>CS clade</taxon>
        <taxon>Sphaeropleales</taxon>
        <taxon>Scenedesmaceae</taxon>
        <taxon>Tetradesmus</taxon>
    </lineage>
</organism>
<keyword evidence="3" id="KW-1185">Reference proteome</keyword>
<name>A0ABY8UK99_TETOB</name>
<evidence type="ECO:0000256" key="1">
    <source>
        <dbReference type="SAM" id="MobiDB-lite"/>
    </source>
</evidence>
<evidence type="ECO:0000313" key="2">
    <source>
        <dbReference type="EMBL" id="WIA21790.1"/>
    </source>
</evidence>
<accession>A0ABY8UK99</accession>
<evidence type="ECO:0000313" key="3">
    <source>
        <dbReference type="Proteomes" id="UP001244341"/>
    </source>
</evidence>
<feature type="region of interest" description="Disordered" evidence="1">
    <location>
        <begin position="37"/>
        <end position="57"/>
    </location>
</feature>
<gene>
    <name evidence="2" type="ORF">OEZ85_004174</name>
</gene>
<reference evidence="2 3" key="1">
    <citation type="submission" date="2023-05" db="EMBL/GenBank/DDBJ databases">
        <title>A 100% complete, gapless, phased diploid assembly of the Scenedesmus obliquus UTEX 3031 genome.</title>
        <authorList>
            <person name="Biondi T.C."/>
            <person name="Hanschen E.R."/>
            <person name="Kwon T."/>
            <person name="Eng W."/>
            <person name="Kruse C.P.S."/>
            <person name="Koehler S.I."/>
            <person name="Kunde Y."/>
            <person name="Gleasner C.D."/>
            <person name="You Mak K.T."/>
            <person name="Polle J."/>
            <person name="Hovde B.T."/>
            <person name="Starkenburg S.R."/>
        </authorList>
    </citation>
    <scope>NUCLEOTIDE SEQUENCE [LARGE SCALE GENOMIC DNA]</scope>
    <source>
        <strain evidence="2 3">DOE0152z</strain>
    </source>
</reference>
<dbReference type="Proteomes" id="UP001244341">
    <property type="component" value="Chromosome 14b"/>
</dbReference>
<evidence type="ECO:0008006" key="4">
    <source>
        <dbReference type="Google" id="ProtNLM"/>
    </source>
</evidence>
<protein>
    <recommendedName>
        <fullName evidence="4">C2H2-type domain-containing protein</fullName>
    </recommendedName>
</protein>
<proteinExistence type="predicted"/>